<gene>
    <name evidence="14" type="primary">cicb</name>
</gene>
<feature type="region of interest" description="Disordered" evidence="12">
    <location>
        <begin position="869"/>
        <end position="931"/>
    </location>
</feature>
<dbReference type="Pfam" id="PF25981">
    <property type="entry name" value="HTH_Cic_C"/>
    <property type="match status" value="1"/>
</dbReference>
<feature type="region of interest" description="Disordered" evidence="12">
    <location>
        <begin position="785"/>
        <end position="820"/>
    </location>
</feature>
<feature type="compositionally biased region" description="Basic and acidic residues" evidence="12">
    <location>
        <begin position="1471"/>
        <end position="1487"/>
    </location>
</feature>
<evidence type="ECO:0000256" key="1">
    <source>
        <dbReference type="ARBA" id="ARBA00022491"/>
    </source>
</evidence>
<feature type="compositionally biased region" description="Basic and acidic residues" evidence="12">
    <location>
        <begin position="1773"/>
        <end position="1782"/>
    </location>
</feature>
<keyword evidence="15" id="KW-1185">Reference proteome</keyword>
<dbReference type="CDD" id="cd21990">
    <property type="entry name" value="HMG-box_CIC-like"/>
    <property type="match status" value="1"/>
</dbReference>
<evidence type="ECO:0000256" key="12">
    <source>
        <dbReference type="SAM" id="MobiDB-lite"/>
    </source>
</evidence>
<dbReference type="InterPro" id="IPR036910">
    <property type="entry name" value="HMG_box_dom_sf"/>
</dbReference>
<dbReference type="PANTHER" id="PTHR13059">
    <property type="entry name" value="HMG-BOX TRANSCRIPTION FACTOR BBX"/>
    <property type="match status" value="1"/>
</dbReference>
<sequence>MRPVKKQGGRPPPAGARGRGGRRKAVSQGSPEKDTRRERVRRERQAPLTADALRKEPITSSITPRKKEESKEAQKAVVSAEKSGRGVEEKREEGKSLGTNGNITFSHHNTAPTIATSTPTQPVPNPVMTPTIAEGTPTPVSHHNATPTTAVSSLATCVSNHTPTIAASTKAPVSSSPALTPTILTSTPMPLSNHSVTPTIATSTPTPLPVTTTPSPSTGSHSSRKTATFKARVPKKKYTYEHFVSNGGAIANIPTSSPSLIQSGYHSNDITRTSLMPRNNGSNSITISNSLSISGSINSTINSNSEHAMSGVNVSNRSDSSTSSKSISNSSNIINPSSGYKPSAPKEYSKAPETTSLSSVPNEAHPKALPQEREAPAGESHTEGPQNSACSSSTDTASESSADLEVKEATGPSLHQKIAEGLAHLHSNHSREASLSEALAKGLKNQRVLARRARSSRETSVREEKGVAGKDSGPKSPVFSPGVVRRVSGGSVEVQLQGEKEGEGLVRFPFLGGASMTSSPGDEGAVDFILDAPPPGTAPVAVGTRVCVPFGGEEGRPVVFREGVVSQVDPHPAVSFPYRVVLEDEAQVLTKGQAVWVSRQSLRLLSPPWEVPQMDGGREREREKELEMEERERREEMEVEREVCQLSIGMGVLGGSPRSGAHGFPPGVVGGHSYVSTHLSLHSATVAASVATSPVYGDTERQKQPNTPEVDMEVSNFNMGPSGGQKPSSGTPQHRHILSKPPGCSSSSSPHLAVARGPLSALTGPQQPPSSPASLRPELSLSQASLPSTKTTPTQTPPSTPSTSSSRSRTPLSLAQQKYKKGDVVCTNNGIRKKFNGKQWRRLCSREGCMKESQRRGYCSRHLSMRTKEMEAAGGGGGGGGERGGAGGGGSSSGTVTPSDMRGRASSEFDWDDTSRESSEASSRGDSRPRLVQAALLPHDLSSRFDMDECEAATMLVSLGSSRSCTPSFSPISNQSPFSPAPSPSPSPLFGFRPANFSPINASPVPPHRRQRQPSGTGGGAGGRASASAAGERERHASGHQPSFHANLTFTVPTSTAPGKRKSEAAPPPPPPSHHHDYTPKTEPEQGDLNSSFRVLSPQTQASYSRTQTPTSSRHRGAGTPPSSRPPSSTASSPPPLLISPLPPSSLPPDGGLRRVVPVPQQALRDSPVIVRNPEVPLAKFTEGPIGRGGGGAEGLPKTSKEPGLVPFTPLPVAGLQVPVPINAASATVTNGTVLLQNPAQTLVLVSPAPTSLAPGGINAMQTLSITVSSNTNNAPIPGSNACPAGKEPDKAAAFGTEVQQPVPCHPSPTALLPLILPAENLHPAPRKDIIIGRPGTVWTNVEPRSVPVFPWHSLVPFLAPTQSDAFAQSGEGQQPINHPQAASLKSECQGMPVVLQEPAEVPMTVERGPQSRPLPSVDEPAPEREKEAERPDSETESDVDDPFLPGVLPDPPLLAVPVKRRTQSLSALPKDGDKSSPGKREKDHIRRPMNAFMIFSKRHRALVHQRHPNQDNRTVSKILGEWWYALGPKEKQKYHDLAFQVKEAHFKAHPDWKWCNKDRKKSSSEGRGIPSGKDARERSMSETTEPHSVELKGAGPGLVGVSERSAGEGHVGQLTRPRAFSQSAMHSLERGERGNTQALAELAQMCGDGAGQFSGRPPPQSRAQRGVSEDMTSDEERMVICEEEGDDDVIEDPYPTSSIDLKCKERVTDSDSDNGSEDEGERKRAFAPVICSSSFQPTPHSRSVSLSSYTATKRHDEGRLGAGGLADRRRRAGDGESKDGYRGGGGEGGGMTSAPLLLSSCGNSVISSTSGMGLPASTVGHLGLSTMVGMGSVRVASTVVTNVVRPVISSPVPIASKPRDLGPSPGPLHDRRSMTPHLQQQQPQQLLIGSGAGSGAAVGGYYSSPSSSSPHTVGAAVGPGGVMTNLVLGGAFSAQPTVQLISPPQHHQAAPQQAPPTSHLAAPHSQTNGPLPLSLLQPHLLSGPSLTSPGGKAVTQVQYILPTLPANAKGSPQHVSQPTSVFNLPTAPPTHVSLANGKQHGSGALAGYTTSQGVGLISPGARVQTQSPGLQGKMLVPMATLRTVPATAQQFPIVAPPLPVQNGAQAGSKIIQIAPMPVVQAQLPQGGAVHPASPFPGTLGTAAVMASGSAPSQTLLLPPASTRITYVQSTPGVPSTLPLVSTTTGSSPSHQALPSSGSAYVPSTIATLGFTAIAPPVQPLMPGQPALLAPAPSLQPPTPATGGQAVTTIYPALSSGNTGVVSMATMPPSMVYSVSNPSGGSMHILSKHTVGPPTTITHTHTLSYAHLDRQAERHGELLGQQDRAMERPATIKTPCSSAGSASGPAVSMRACSPPLSIHPPGSAPGTPKLPLPSARTPQKVKAMVANIPVGNYEGGGRGKDRDREKERERDREREREREAAASRFSFEPEPAGSPSSHPSEDLSSSDKLPEGTSAADASSSRSRDSSASRETGWKESLPSSPLPPPSEPALPPPQTDKEAPPPKKIKARPPPLKKTFDSVDKSGRVLSEVYFEERFAELPEFRPEEVLPSPTLQSMATSPRAILGSYRRKRKNSTDLDSSTEDPVSPKRKSRRRSSCSSEPNTPKSAAKCEGDIFTFDRPGTDGEDILGELEFDKVPYSSLRRTLDQRRALVMQLFQEHGFFPSAQATAAFQTRYSDIFPTKVCLQLKIREVRQKIMQTAAPSEVSGLGGPDSMPSLPGPSGSQSGEGSGAGGGGGGGGEPGGADGERPGEHSPGDPRESQDSSR</sequence>
<feature type="region of interest" description="Disordered" evidence="12">
    <location>
        <begin position="308"/>
        <end position="411"/>
    </location>
</feature>
<dbReference type="InterPro" id="IPR009071">
    <property type="entry name" value="HMG_box_dom"/>
</dbReference>
<dbReference type="FunFam" id="1.10.30.10:FF:000010">
    <property type="entry name" value="Capicua transcriptional repressor b"/>
    <property type="match status" value="1"/>
</dbReference>
<evidence type="ECO:0000256" key="2">
    <source>
        <dbReference type="ARBA" id="ARBA00022553"/>
    </source>
</evidence>
<feature type="compositionally biased region" description="Low complexity" evidence="12">
    <location>
        <begin position="1944"/>
        <end position="1957"/>
    </location>
</feature>
<keyword evidence="2" id="KW-0597">Phosphoprotein</keyword>
<feature type="compositionally biased region" description="Gly residues" evidence="12">
    <location>
        <begin position="2725"/>
        <end position="2744"/>
    </location>
</feature>
<dbReference type="SMART" id="SM00398">
    <property type="entry name" value="HMG"/>
    <property type="match status" value="1"/>
</dbReference>
<dbReference type="GO" id="GO:0000981">
    <property type="term" value="F:DNA-binding transcription factor activity, RNA polymerase II-specific"/>
    <property type="evidence" value="ECO:0007669"/>
    <property type="project" value="TreeGrafter"/>
</dbReference>
<dbReference type="InterPro" id="IPR058606">
    <property type="entry name" value="HTH_Cic_C"/>
</dbReference>
<feature type="compositionally biased region" description="Basic and acidic residues" evidence="12">
    <location>
        <begin position="2397"/>
        <end position="2421"/>
    </location>
</feature>
<comment type="subunit">
    <text evidence="8">Found in a complex with ATXN1 and ATXN1L.</text>
</comment>
<dbReference type="InterPro" id="IPR032147">
    <property type="entry name" value="Cic_dom"/>
</dbReference>
<dbReference type="OMA" id="EPEEAIW"/>
<feature type="compositionally biased region" description="Polar residues" evidence="12">
    <location>
        <begin position="715"/>
        <end position="732"/>
    </location>
</feature>
<feature type="region of interest" description="Disordered" evidence="12">
    <location>
        <begin position="1649"/>
        <end position="1676"/>
    </location>
</feature>
<evidence type="ECO:0000256" key="4">
    <source>
        <dbReference type="ARBA" id="ARBA00023125"/>
    </source>
</evidence>
<name>A0A8C5FGC8_GADMO</name>
<evidence type="ECO:0000256" key="3">
    <source>
        <dbReference type="ARBA" id="ARBA00023015"/>
    </source>
</evidence>
<keyword evidence="1" id="KW-0678">Repressor</keyword>
<feature type="compositionally biased region" description="Polar residues" evidence="12">
    <location>
        <begin position="167"/>
        <end position="201"/>
    </location>
</feature>
<evidence type="ECO:0000256" key="11">
    <source>
        <dbReference type="PROSITE-ProRule" id="PRU00267"/>
    </source>
</evidence>
<feature type="compositionally biased region" description="Basic and acidic residues" evidence="12">
    <location>
        <begin position="1574"/>
        <end position="1591"/>
    </location>
</feature>
<dbReference type="GO" id="GO:0000977">
    <property type="term" value="F:RNA polymerase II transcription regulatory region sequence-specific DNA binding"/>
    <property type="evidence" value="ECO:0007669"/>
    <property type="project" value="TreeGrafter"/>
</dbReference>
<feature type="compositionally biased region" description="Basic and acidic residues" evidence="12">
    <location>
        <begin position="364"/>
        <end position="382"/>
    </location>
</feature>
<dbReference type="PROSITE" id="PS50118">
    <property type="entry name" value="HMG_BOX_2"/>
    <property type="match status" value="1"/>
</dbReference>
<accession>A0A8C5FGC8</accession>
<feature type="compositionally biased region" description="Gly residues" evidence="12">
    <location>
        <begin position="873"/>
        <end position="892"/>
    </location>
</feature>
<evidence type="ECO:0000256" key="7">
    <source>
        <dbReference type="ARBA" id="ARBA00053962"/>
    </source>
</evidence>
<dbReference type="Pfam" id="PF16090">
    <property type="entry name" value="DUF4819"/>
    <property type="match status" value="1"/>
</dbReference>
<feature type="region of interest" description="Disordered" evidence="12">
    <location>
        <begin position="1180"/>
        <end position="1203"/>
    </location>
</feature>
<evidence type="ECO:0000256" key="10">
    <source>
        <dbReference type="ARBA" id="ARBA00074291"/>
    </source>
</evidence>
<evidence type="ECO:0000313" key="14">
    <source>
        <dbReference type="Ensembl" id="ENSGMOP00000034796.1"/>
    </source>
</evidence>
<dbReference type="GO" id="GO:0060319">
    <property type="term" value="P:primitive erythrocyte differentiation"/>
    <property type="evidence" value="ECO:0007669"/>
    <property type="project" value="Ensembl"/>
</dbReference>
<keyword evidence="4 11" id="KW-0238">DNA-binding</keyword>
<feature type="compositionally biased region" description="Basic and acidic residues" evidence="12">
    <location>
        <begin position="455"/>
        <end position="468"/>
    </location>
</feature>
<feature type="compositionally biased region" description="Basic and acidic residues" evidence="12">
    <location>
        <begin position="31"/>
        <end position="45"/>
    </location>
</feature>
<feature type="compositionally biased region" description="Low complexity" evidence="12">
    <location>
        <begin position="2711"/>
        <end position="2724"/>
    </location>
</feature>
<feature type="compositionally biased region" description="Basic and acidic residues" evidence="12">
    <location>
        <begin position="2515"/>
        <end position="2524"/>
    </location>
</feature>
<dbReference type="PANTHER" id="PTHR13059:SF15">
    <property type="entry name" value="PROTEIN CAPICUA HOMOLOG ISOFORM X1"/>
    <property type="match status" value="1"/>
</dbReference>
<feature type="compositionally biased region" description="Polar residues" evidence="12">
    <location>
        <begin position="1040"/>
        <end position="1057"/>
    </location>
</feature>
<feature type="region of interest" description="Disordered" evidence="12">
    <location>
        <begin position="1404"/>
        <end position="1488"/>
    </location>
</feature>
<dbReference type="GeneTree" id="ENSGT00940000159960"/>
<feature type="compositionally biased region" description="Pro residues" evidence="12">
    <location>
        <begin position="2481"/>
        <end position="2495"/>
    </location>
</feature>
<evidence type="ECO:0000256" key="6">
    <source>
        <dbReference type="ARBA" id="ARBA00023242"/>
    </source>
</evidence>
<dbReference type="GO" id="GO:0005634">
    <property type="term" value="C:nucleus"/>
    <property type="evidence" value="ECO:0007669"/>
    <property type="project" value="UniProtKB-UniRule"/>
</dbReference>
<comment type="function">
    <text evidence="7">Transcriptional repressor which plays a role in development of the central nervous system (CNS). In concert with ATXN1 and ATXN1L, involved in brain development.</text>
</comment>
<feature type="region of interest" description="Disordered" evidence="12">
    <location>
        <begin position="2333"/>
        <end position="2524"/>
    </location>
</feature>
<dbReference type="Gene3D" id="1.10.30.10">
    <property type="entry name" value="High mobility group box domain"/>
    <property type="match status" value="1"/>
</dbReference>
<evidence type="ECO:0000256" key="9">
    <source>
        <dbReference type="ARBA" id="ARBA00065636"/>
    </source>
</evidence>
<feature type="compositionally biased region" description="Basic and acidic residues" evidence="12">
    <location>
        <begin position="1556"/>
        <end position="1565"/>
    </location>
</feature>
<dbReference type="SUPFAM" id="SSF47095">
    <property type="entry name" value="HMG-box"/>
    <property type="match status" value="1"/>
</dbReference>
<feature type="region of interest" description="Disordered" evidence="12">
    <location>
        <begin position="1556"/>
        <end position="1597"/>
    </location>
</feature>
<proteinExistence type="predicted"/>
<feature type="compositionally biased region" description="Polar residues" evidence="12">
    <location>
        <begin position="961"/>
        <end position="972"/>
    </location>
</feature>
<feature type="DNA-binding region" description="HMG box" evidence="11">
    <location>
        <begin position="1486"/>
        <end position="1554"/>
    </location>
</feature>
<feature type="region of interest" description="Disordered" evidence="12">
    <location>
        <begin position="2538"/>
        <end position="2614"/>
    </location>
</feature>
<dbReference type="Ensembl" id="ENSGMOT00000066145.1">
    <property type="protein sequence ID" value="ENSGMOP00000034796.1"/>
    <property type="gene ID" value="ENSGMOG00000027163.1"/>
</dbReference>
<comment type="subunit">
    <text evidence="9">Interacts with ATXN1.</text>
</comment>
<feature type="region of interest" description="Disordered" evidence="12">
    <location>
        <begin position="1944"/>
        <end position="1974"/>
    </location>
</feature>
<feature type="region of interest" description="Disordered" evidence="12">
    <location>
        <begin position="167"/>
        <end position="230"/>
    </location>
</feature>
<feature type="compositionally biased region" description="Basic and acidic residues" evidence="12">
    <location>
        <begin position="1074"/>
        <end position="1084"/>
    </location>
</feature>
<dbReference type="OrthoDB" id="10051111at2759"/>
<feature type="compositionally biased region" description="Polar residues" evidence="12">
    <location>
        <begin position="1732"/>
        <end position="1752"/>
    </location>
</feature>
<dbReference type="InterPro" id="IPR052412">
    <property type="entry name" value="CC-Dev_Transcription_Reg"/>
</dbReference>
<keyword evidence="6 11" id="KW-0539">Nucleus</keyword>
<feature type="region of interest" description="Disordered" evidence="12">
    <location>
        <begin position="2700"/>
        <end position="2765"/>
    </location>
</feature>
<feature type="compositionally biased region" description="Basic and acidic residues" evidence="12">
    <location>
        <begin position="2462"/>
        <end position="2474"/>
    </location>
</feature>
<feature type="compositionally biased region" description="Basic and acidic residues" evidence="12">
    <location>
        <begin position="65"/>
        <end position="74"/>
    </location>
</feature>
<feature type="compositionally biased region" description="Low complexity" evidence="12">
    <location>
        <begin position="388"/>
        <end position="403"/>
    </location>
</feature>
<feature type="compositionally biased region" description="Gly residues" evidence="12">
    <location>
        <begin position="1783"/>
        <end position="1792"/>
    </location>
</feature>
<reference evidence="14" key="2">
    <citation type="submission" date="2025-09" db="UniProtKB">
        <authorList>
            <consortium name="Ensembl"/>
        </authorList>
    </citation>
    <scope>IDENTIFICATION</scope>
</reference>
<feature type="compositionally biased region" description="Low complexity" evidence="12">
    <location>
        <begin position="785"/>
        <end position="794"/>
    </location>
</feature>
<feature type="region of interest" description="Disordered" evidence="12">
    <location>
        <begin position="445"/>
        <end position="483"/>
    </location>
</feature>
<feature type="region of interest" description="Disordered" evidence="12">
    <location>
        <begin position="961"/>
        <end position="1155"/>
    </location>
</feature>
<feature type="compositionally biased region" description="Polar residues" evidence="12">
    <location>
        <begin position="1088"/>
        <end position="1112"/>
    </location>
</feature>
<feature type="compositionally biased region" description="Basic and acidic residues" evidence="12">
    <location>
        <begin position="1422"/>
        <end position="1434"/>
    </location>
</feature>
<feature type="compositionally biased region" description="Basic and acidic residues" evidence="12">
    <location>
        <begin position="901"/>
        <end position="929"/>
    </location>
</feature>
<feature type="compositionally biased region" description="Low complexity" evidence="12">
    <location>
        <begin position="202"/>
        <end position="221"/>
    </location>
</feature>
<feature type="region of interest" description="Disordered" evidence="12">
    <location>
        <begin position="1"/>
        <end position="141"/>
    </location>
</feature>
<protein>
    <recommendedName>
        <fullName evidence="10">Protein capicua homolog</fullName>
    </recommendedName>
</protein>
<organism evidence="14 15">
    <name type="scientific">Gadus morhua</name>
    <name type="common">Atlantic cod</name>
    <dbReference type="NCBI Taxonomy" id="8049"/>
    <lineage>
        <taxon>Eukaryota</taxon>
        <taxon>Metazoa</taxon>
        <taxon>Chordata</taxon>
        <taxon>Craniata</taxon>
        <taxon>Vertebrata</taxon>
        <taxon>Euteleostomi</taxon>
        <taxon>Actinopterygii</taxon>
        <taxon>Neopterygii</taxon>
        <taxon>Teleostei</taxon>
        <taxon>Neoteleostei</taxon>
        <taxon>Acanthomorphata</taxon>
        <taxon>Zeiogadaria</taxon>
        <taxon>Gadariae</taxon>
        <taxon>Gadiformes</taxon>
        <taxon>Gadoidei</taxon>
        <taxon>Gadidae</taxon>
        <taxon>Gadus</taxon>
    </lineage>
</organism>
<feature type="region of interest" description="Disordered" evidence="12">
    <location>
        <begin position="1855"/>
        <end position="1885"/>
    </location>
</feature>
<dbReference type="Proteomes" id="UP000694546">
    <property type="component" value="Chromosome 11"/>
</dbReference>
<feature type="compositionally biased region" description="Low complexity" evidence="12">
    <location>
        <begin position="313"/>
        <end position="338"/>
    </location>
</feature>
<feature type="compositionally biased region" description="Pro residues" evidence="12">
    <location>
        <begin position="1133"/>
        <end position="1147"/>
    </location>
</feature>
<feature type="compositionally biased region" description="Basic and acidic residues" evidence="12">
    <location>
        <begin position="2745"/>
        <end position="2765"/>
    </location>
</feature>
<feature type="compositionally biased region" description="Polar residues" evidence="12">
    <location>
        <begin position="97"/>
        <end position="120"/>
    </location>
</feature>
<feature type="compositionally biased region" description="Low complexity" evidence="12">
    <location>
        <begin position="801"/>
        <end position="814"/>
    </location>
</feature>
<feature type="compositionally biased region" description="Acidic residues" evidence="12">
    <location>
        <begin position="1711"/>
        <end position="1720"/>
    </location>
</feature>
<feature type="compositionally biased region" description="Polar residues" evidence="12">
    <location>
        <begin position="352"/>
        <end position="361"/>
    </location>
</feature>
<feature type="compositionally biased region" description="Low complexity" evidence="12">
    <location>
        <begin position="2434"/>
        <end position="2447"/>
    </location>
</feature>
<evidence type="ECO:0000313" key="15">
    <source>
        <dbReference type="Proteomes" id="UP000694546"/>
    </source>
</evidence>
<keyword evidence="5" id="KW-0804">Transcription</keyword>
<keyword evidence="3" id="KW-0805">Transcription regulation</keyword>
<evidence type="ECO:0000256" key="8">
    <source>
        <dbReference type="ARBA" id="ARBA00064662"/>
    </source>
</evidence>
<feature type="domain" description="HMG box" evidence="13">
    <location>
        <begin position="1486"/>
        <end position="1554"/>
    </location>
</feature>
<dbReference type="Pfam" id="PF00505">
    <property type="entry name" value="HMG_box"/>
    <property type="match status" value="1"/>
</dbReference>
<feature type="region of interest" description="Disordered" evidence="12">
    <location>
        <begin position="695"/>
        <end position="752"/>
    </location>
</feature>
<reference evidence="14" key="1">
    <citation type="submission" date="2025-08" db="UniProtKB">
        <authorList>
            <consortium name="Ensembl"/>
        </authorList>
    </citation>
    <scope>IDENTIFICATION</scope>
</reference>
<evidence type="ECO:0000256" key="5">
    <source>
        <dbReference type="ARBA" id="ARBA00023163"/>
    </source>
</evidence>
<feature type="compositionally biased region" description="Basic and acidic residues" evidence="12">
    <location>
        <begin position="82"/>
        <end position="95"/>
    </location>
</feature>
<dbReference type="InterPro" id="IPR058607">
    <property type="entry name" value="HMG-box_Cic-like"/>
</dbReference>
<evidence type="ECO:0000259" key="13">
    <source>
        <dbReference type="PROSITE" id="PS50118"/>
    </source>
</evidence>
<feature type="region of interest" description="Disordered" evidence="12">
    <location>
        <begin position="1689"/>
        <end position="1792"/>
    </location>
</feature>